<feature type="transmembrane region" description="Helical" evidence="2">
    <location>
        <begin position="143"/>
        <end position="164"/>
    </location>
</feature>
<feature type="transmembrane region" description="Helical" evidence="2">
    <location>
        <begin position="50"/>
        <end position="70"/>
    </location>
</feature>
<reference evidence="3" key="1">
    <citation type="submission" date="2022-10" db="EMBL/GenBank/DDBJ databases">
        <title>The complete genomes of actinobacterial strains from the NBC collection.</title>
        <authorList>
            <person name="Joergensen T.S."/>
            <person name="Alvarez Arevalo M."/>
            <person name="Sterndorff E.B."/>
            <person name="Faurdal D."/>
            <person name="Vuksanovic O."/>
            <person name="Mourched A.-S."/>
            <person name="Charusanti P."/>
            <person name="Shaw S."/>
            <person name="Blin K."/>
            <person name="Weber T."/>
        </authorList>
    </citation>
    <scope>NUCLEOTIDE SEQUENCE</scope>
    <source>
        <strain evidence="3">NBC 00180</strain>
    </source>
</reference>
<feature type="region of interest" description="Disordered" evidence="1">
    <location>
        <begin position="250"/>
        <end position="333"/>
    </location>
</feature>
<accession>A0AAU1I5M1</accession>
<keyword evidence="2" id="KW-0472">Membrane</keyword>
<evidence type="ECO:0000256" key="2">
    <source>
        <dbReference type="SAM" id="Phobius"/>
    </source>
</evidence>
<proteinExistence type="predicted"/>
<dbReference type="AlphaFoldDB" id="A0AAU1I5M1"/>
<evidence type="ECO:0008006" key="4">
    <source>
        <dbReference type="Google" id="ProtNLM"/>
    </source>
</evidence>
<feature type="compositionally biased region" description="Pro residues" evidence="1">
    <location>
        <begin position="250"/>
        <end position="265"/>
    </location>
</feature>
<keyword evidence="2" id="KW-1133">Transmembrane helix</keyword>
<evidence type="ECO:0000313" key="3">
    <source>
        <dbReference type="EMBL" id="WTP89496.1"/>
    </source>
</evidence>
<evidence type="ECO:0000256" key="1">
    <source>
        <dbReference type="SAM" id="MobiDB-lite"/>
    </source>
</evidence>
<name>A0AAU1I5M1_9ACTN</name>
<gene>
    <name evidence="3" type="ORF">OG477_30880</name>
</gene>
<protein>
    <recommendedName>
        <fullName evidence="4">Integral membrane protein</fullName>
    </recommendedName>
</protein>
<feature type="compositionally biased region" description="Pro residues" evidence="1">
    <location>
        <begin position="303"/>
        <end position="333"/>
    </location>
</feature>
<dbReference type="EMBL" id="CP108140">
    <property type="protein sequence ID" value="WTP89496.1"/>
    <property type="molecule type" value="Genomic_DNA"/>
</dbReference>
<feature type="transmembrane region" description="Helical" evidence="2">
    <location>
        <begin position="206"/>
        <end position="228"/>
    </location>
</feature>
<organism evidence="3">
    <name type="scientific">Streptomyces sp. NBC_00180</name>
    <dbReference type="NCBI Taxonomy" id="2903632"/>
    <lineage>
        <taxon>Bacteria</taxon>
        <taxon>Bacillati</taxon>
        <taxon>Actinomycetota</taxon>
        <taxon>Actinomycetes</taxon>
        <taxon>Kitasatosporales</taxon>
        <taxon>Streptomycetaceae</taxon>
        <taxon>Streptomyces</taxon>
    </lineage>
</organism>
<keyword evidence="2" id="KW-0812">Transmembrane</keyword>
<feature type="transmembrane region" description="Helical" evidence="2">
    <location>
        <begin position="120"/>
        <end position="137"/>
    </location>
</feature>
<feature type="transmembrane region" description="Helical" evidence="2">
    <location>
        <begin position="76"/>
        <end position="99"/>
    </location>
</feature>
<sequence length="333" mass="35162">MADPQGSWTGGALTAQSFLKPHQVARAVFHPTWIPDSLDPSVDALKKARVIVGAVAAFGVYTFVEGGFAFDEMLDNAATACAVLLFITPLTVGVMLYLWRRSGAGTVGRLREPLVRSLQLLLLFIGSALGTVLIFRLGGGLGVLGNMLCSLVGLWMGFFVIAGAYRISGNFFGTAVVHRSLPPLLATVTTWLMAIPDLVSGDLHGLGLALGFVFILGAPVTVTGIALLEMGRLRNRYGIRLAAHPATLPPIPTPAPMPTPPPPSYAPNGFVPPQGNPYAPHGNPYGRPPQGNPYGPAAQHPYGPQPPQNPPPPYNQPPPYNPQQPYGPGPYGS</sequence>